<keyword evidence="3" id="KW-1185">Reference proteome</keyword>
<reference evidence="2 3" key="1">
    <citation type="journal article" date="2018" name="MBio">
        <title>Comparative Genomics Reveals the Core Gene Toolbox for the Fungus-Insect Symbiosis.</title>
        <authorList>
            <person name="Wang Y."/>
            <person name="Stata M."/>
            <person name="Wang W."/>
            <person name="Stajich J.E."/>
            <person name="White M.M."/>
            <person name="Moncalvo J.M."/>
        </authorList>
    </citation>
    <scope>NUCLEOTIDE SEQUENCE [LARGE SCALE GENOMIC DNA]</scope>
    <source>
        <strain evidence="2 3">SWE-8-4</strain>
    </source>
</reference>
<gene>
    <name evidence="2" type="ORF">BB561_000823</name>
</gene>
<name>A0A2T9YXC1_9FUNG</name>
<protein>
    <recommendedName>
        <fullName evidence="4">Peroxin-19</fullName>
    </recommendedName>
</protein>
<evidence type="ECO:0000313" key="3">
    <source>
        <dbReference type="Proteomes" id="UP000245383"/>
    </source>
</evidence>
<dbReference type="Gene3D" id="1.20.120.900">
    <property type="entry name" value="Pex19, mPTS binding domain"/>
    <property type="match status" value="1"/>
</dbReference>
<feature type="region of interest" description="Disordered" evidence="1">
    <location>
        <begin position="277"/>
        <end position="313"/>
    </location>
</feature>
<dbReference type="GO" id="GO:0045046">
    <property type="term" value="P:protein import into peroxisome membrane"/>
    <property type="evidence" value="ECO:0007669"/>
    <property type="project" value="TreeGrafter"/>
</dbReference>
<dbReference type="GO" id="GO:0033328">
    <property type="term" value="F:peroxisome membrane targeting sequence binding"/>
    <property type="evidence" value="ECO:0007669"/>
    <property type="project" value="TreeGrafter"/>
</dbReference>
<dbReference type="STRING" id="133385.A0A2T9YXC1"/>
<dbReference type="PANTHER" id="PTHR12774:SF2">
    <property type="entry name" value="PEROXISOMAL BIOGENESIS FACTOR 19"/>
    <property type="match status" value="1"/>
</dbReference>
<feature type="region of interest" description="Disordered" evidence="1">
    <location>
        <begin position="118"/>
        <end position="142"/>
    </location>
</feature>
<dbReference type="Proteomes" id="UP000245383">
    <property type="component" value="Unassembled WGS sequence"/>
</dbReference>
<evidence type="ECO:0008006" key="4">
    <source>
        <dbReference type="Google" id="ProtNLM"/>
    </source>
</evidence>
<dbReference type="InterPro" id="IPR006708">
    <property type="entry name" value="Pex19"/>
</dbReference>
<dbReference type="EMBL" id="MBFR01000020">
    <property type="protein sequence ID" value="PVU96992.1"/>
    <property type="molecule type" value="Genomic_DNA"/>
</dbReference>
<feature type="compositionally biased region" description="Polar residues" evidence="1">
    <location>
        <begin position="292"/>
        <end position="313"/>
    </location>
</feature>
<dbReference type="Pfam" id="PF04614">
    <property type="entry name" value="Pex19"/>
    <property type="match status" value="1"/>
</dbReference>
<dbReference type="OrthoDB" id="21292at2759"/>
<dbReference type="PANTHER" id="PTHR12774">
    <property type="entry name" value="PEROXISOMAL BIOGENESIS FACTOR 19"/>
    <property type="match status" value="1"/>
</dbReference>
<dbReference type="InterPro" id="IPR038322">
    <property type="entry name" value="Pex19_C_sf"/>
</dbReference>
<proteinExistence type="predicted"/>
<feature type="compositionally biased region" description="Polar residues" evidence="1">
    <location>
        <begin position="129"/>
        <end position="142"/>
    </location>
</feature>
<evidence type="ECO:0000256" key="1">
    <source>
        <dbReference type="SAM" id="MobiDB-lite"/>
    </source>
</evidence>
<dbReference type="AlphaFoldDB" id="A0A2T9YXC1"/>
<accession>A0A2T9YXC1</accession>
<sequence length="313" mass="34899">MSSLTDNEFDALLDDALDDYSKTSTLEAAKNPTPSVPSTDKELAQDISKAFLDSLKLDSEQDLDLLAKEFAENLQKNMGDFLDTAPEQAQTKKSVEDMLAELTAIGSKIQPDIPSYPETHKAAPPALSHNLNSSSTKSTKPISLQDKIKTTVDLMNENHKNTDTNSSSLLENDFFSGLADQNNDLDGLINDKELEEMLQQVMKEMSSKDILYEPMSKLLVEYPKFFESKGKSISSADMDRYQKQYQNISKLVQLFDQADHESESAKAEIAQLLQNTQELGEPPNEILESISPDFTQPNSDLPPNFDQEQCSIM</sequence>
<evidence type="ECO:0000313" key="2">
    <source>
        <dbReference type="EMBL" id="PVU96992.1"/>
    </source>
</evidence>
<comment type="caution">
    <text evidence="2">The sequence shown here is derived from an EMBL/GenBank/DDBJ whole genome shotgun (WGS) entry which is preliminary data.</text>
</comment>
<organism evidence="2 3">
    <name type="scientific">Smittium simulii</name>
    <dbReference type="NCBI Taxonomy" id="133385"/>
    <lineage>
        <taxon>Eukaryota</taxon>
        <taxon>Fungi</taxon>
        <taxon>Fungi incertae sedis</taxon>
        <taxon>Zoopagomycota</taxon>
        <taxon>Kickxellomycotina</taxon>
        <taxon>Harpellomycetes</taxon>
        <taxon>Harpellales</taxon>
        <taxon>Legeriomycetaceae</taxon>
        <taxon>Smittium</taxon>
    </lineage>
</organism>
<dbReference type="GO" id="GO:0005778">
    <property type="term" value="C:peroxisomal membrane"/>
    <property type="evidence" value="ECO:0007669"/>
    <property type="project" value="TreeGrafter"/>
</dbReference>